<gene>
    <name evidence="1" type="ORF">SAMN04487977_10729</name>
</gene>
<name>A0A1H9HJB1_9SPIR</name>
<dbReference type="Proteomes" id="UP000182360">
    <property type="component" value="Unassembled WGS sequence"/>
</dbReference>
<protein>
    <submittedName>
        <fullName evidence="1">Uncharacterized protein</fullName>
    </submittedName>
</protein>
<dbReference type="PROSITE" id="PS51257">
    <property type="entry name" value="PROKAR_LIPOPROTEIN"/>
    <property type="match status" value="1"/>
</dbReference>
<dbReference type="EMBL" id="FOFU01000007">
    <property type="protein sequence ID" value="SEQ62403.1"/>
    <property type="molecule type" value="Genomic_DNA"/>
</dbReference>
<evidence type="ECO:0000313" key="2">
    <source>
        <dbReference type="Proteomes" id="UP000182360"/>
    </source>
</evidence>
<organism evidence="1 2">
    <name type="scientific">Treponema bryantii</name>
    <dbReference type="NCBI Taxonomy" id="163"/>
    <lineage>
        <taxon>Bacteria</taxon>
        <taxon>Pseudomonadati</taxon>
        <taxon>Spirochaetota</taxon>
        <taxon>Spirochaetia</taxon>
        <taxon>Spirochaetales</taxon>
        <taxon>Treponemataceae</taxon>
        <taxon>Treponema</taxon>
    </lineage>
</organism>
<dbReference type="OrthoDB" id="356085at2"/>
<dbReference type="RefSeq" id="WP_074644331.1">
    <property type="nucleotide sequence ID" value="NZ_FOFU01000007.1"/>
</dbReference>
<dbReference type="AlphaFoldDB" id="A0A1H9HJB1"/>
<sequence length="666" mass="72485">MQKKLTATFFSILFYSILICGALGLVSCKSDTAHESQISFSIPKEVIRRTAIRAEKGKDDLGGDIKDYSIFLSVKLVSPDEKIIQFLEEEKLKSEWDEFFNRESGNDGYEVRFENVVIGTELYVDVAILEDFAGEKDETYRGKSSLFIIKEGENSISVQLKEVKYAADEEGTIDSDLEYAPLTVEINKAELSVFGDTIELQTKDEDGNIISDVDYEVSLFYNGTKLDSDYLKRTGSEVKIEELEAIGRYRIYVVAIYMKEGVVPVIGTQSFDVDVILPTELYVSSEGNEANSGLSADNTVPSLESACKLIGKYSFKSEELIDWTINVSGILNEHQILDMKKAKTITIQGVSNAEINANANEDNQYSTIEIKPECCPVIIRNITITGGYSYNGGGIYAESDLTIGDGVLITGNHATSCGGGIYSNSILKIAGGVITNNIAEYGGGGVYSEIEMYMYGDAVIGDREAIASAVYDLELPENNSYGNLCLNSENSTYSGGGGVNCKRLHLGYSGKDNEGHLIEAELSGGIYHNYAVYNGGGIYINSWNNMSMNSGNIAYNSAAEKGNGIWLTSRDGALGVSGTAEISATNDVYLDYQQSGSDTYSACIVIEGALSKESVATITPGTYTSFQILKISEEVTDIEINDVKSKFTINGDGGYFIDNDGYLTTN</sequence>
<dbReference type="InterPro" id="IPR011050">
    <property type="entry name" value="Pectin_lyase_fold/virulence"/>
</dbReference>
<dbReference type="SMART" id="SM00710">
    <property type="entry name" value="PbH1"/>
    <property type="match status" value="3"/>
</dbReference>
<proteinExistence type="predicted"/>
<keyword evidence="2" id="KW-1185">Reference proteome</keyword>
<evidence type="ECO:0000313" key="1">
    <source>
        <dbReference type="EMBL" id="SEQ62403.1"/>
    </source>
</evidence>
<dbReference type="SUPFAM" id="SSF51126">
    <property type="entry name" value="Pectin lyase-like"/>
    <property type="match status" value="1"/>
</dbReference>
<accession>A0A1H9HJB1</accession>
<reference evidence="1 2" key="1">
    <citation type="submission" date="2016-10" db="EMBL/GenBank/DDBJ databases">
        <authorList>
            <person name="de Groot N.N."/>
        </authorList>
    </citation>
    <scope>NUCLEOTIDE SEQUENCE [LARGE SCALE GENOMIC DNA]</scope>
    <source>
        <strain evidence="1 2">B25</strain>
    </source>
</reference>
<dbReference type="InterPro" id="IPR006626">
    <property type="entry name" value="PbH1"/>
</dbReference>